<name>A0A231UY07_9HYPH</name>
<dbReference type="Pfam" id="PF13833">
    <property type="entry name" value="EF-hand_8"/>
    <property type="match status" value="1"/>
</dbReference>
<dbReference type="GO" id="GO:0005509">
    <property type="term" value="F:calcium ion binding"/>
    <property type="evidence" value="ECO:0007669"/>
    <property type="project" value="InterPro"/>
</dbReference>
<comment type="caution">
    <text evidence="4">The sequence shown here is derived from an EMBL/GenBank/DDBJ whole genome shotgun (WGS) entry which is preliminary data.</text>
</comment>
<keyword evidence="5" id="KW-1185">Reference proteome</keyword>
<keyword evidence="2" id="KW-0732">Signal</keyword>
<dbReference type="PANTHER" id="PTHR10827:SF85">
    <property type="entry name" value="CALCIUM-BINDING PROTEIN"/>
    <property type="match status" value="1"/>
</dbReference>
<evidence type="ECO:0000256" key="1">
    <source>
        <dbReference type="SAM" id="MobiDB-lite"/>
    </source>
</evidence>
<dbReference type="AlphaFoldDB" id="A0A231UY07"/>
<protein>
    <recommendedName>
        <fullName evidence="3">EF-hand domain-containing protein</fullName>
    </recommendedName>
</protein>
<accession>A0A231UY07</accession>
<feature type="domain" description="EF-hand" evidence="3">
    <location>
        <begin position="199"/>
        <end position="227"/>
    </location>
</feature>
<feature type="chain" id="PRO_5013031361" description="EF-hand domain-containing protein" evidence="2">
    <location>
        <begin position="32"/>
        <end position="227"/>
    </location>
</feature>
<dbReference type="InterPro" id="IPR018247">
    <property type="entry name" value="EF_Hand_1_Ca_BS"/>
</dbReference>
<feature type="domain" description="EF-hand" evidence="3">
    <location>
        <begin position="84"/>
        <end position="119"/>
    </location>
</feature>
<dbReference type="Proteomes" id="UP000215405">
    <property type="component" value="Unassembled WGS sequence"/>
</dbReference>
<dbReference type="PANTHER" id="PTHR10827">
    <property type="entry name" value="RETICULOCALBIN"/>
    <property type="match status" value="1"/>
</dbReference>
<dbReference type="PROSITE" id="PS00018">
    <property type="entry name" value="EF_HAND_1"/>
    <property type="match status" value="3"/>
</dbReference>
<sequence>MFATTLSHATKLGLAGLTALAALMATSPAMAQQEIRMIFAEIDTDADGAISEDEHSIASKSYAFALMADEPRPCDFGTFEELFYSQSVYSDDFDDLDTNGDGSIAFEEMRVAYVNSRSDEFIGFDTDSNGFLSPEEYRMALIDLERAVDVLLSQSCDGESVVACPGEPTDDEPTSAERDDPAIEDETVDVADQTGEESELLFEPRVMFAAVDENRDGRISYQEYIEN</sequence>
<dbReference type="InterPro" id="IPR002048">
    <property type="entry name" value="EF_hand_dom"/>
</dbReference>
<dbReference type="PROSITE" id="PS50222">
    <property type="entry name" value="EF_HAND_2"/>
    <property type="match status" value="4"/>
</dbReference>
<dbReference type="SUPFAM" id="SSF47473">
    <property type="entry name" value="EF-hand"/>
    <property type="match status" value="1"/>
</dbReference>
<feature type="signal peptide" evidence="2">
    <location>
        <begin position="1"/>
        <end position="31"/>
    </location>
</feature>
<feature type="region of interest" description="Disordered" evidence="1">
    <location>
        <begin position="161"/>
        <end position="184"/>
    </location>
</feature>
<dbReference type="RefSeq" id="WP_094077659.1">
    <property type="nucleotide sequence ID" value="NZ_NBYO01000002.1"/>
</dbReference>
<reference evidence="5" key="1">
    <citation type="journal article" date="2017" name="Int. J. Syst. Evol. Microbiol.">
        <title>Notoacmeibacter marinus gen. nov., sp. nov., isolated from the gut of a limpet and proposal of Notoacmeibacteraceae fam. nov. in the order Rhizobiales of the class Alphaproteobacteria.</title>
        <authorList>
            <person name="Huang Z."/>
            <person name="Guo F."/>
            <person name="Lai Q."/>
        </authorList>
    </citation>
    <scope>NUCLEOTIDE SEQUENCE [LARGE SCALE GENOMIC DNA]</scope>
    <source>
        <strain evidence="5">XMTR2A4</strain>
    </source>
</reference>
<gene>
    <name evidence="4" type="ORF">B7H23_12275</name>
</gene>
<evidence type="ECO:0000256" key="2">
    <source>
        <dbReference type="SAM" id="SignalP"/>
    </source>
</evidence>
<evidence type="ECO:0000313" key="4">
    <source>
        <dbReference type="EMBL" id="OXT00843.1"/>
    </source>
</evidence>
<feature type="domain" description="EF-hand" evidence="3">
    <location>
        <begin position="30"/>
        <end position="65"/>
    </location>
</feature>
<dbReference type="EMBL" id="NBYO01000002">
    <property type="protein sequence ID" value="OXT00843.1"/>
    <property type="molecule type" value="Genomic_DNA"/>
</dbReference>
<feature type="domain" description="EF-hand" evidence="3">
    <location>
        <begin position="124"/>
        <end position="147"/>
    </location>
</feature>
<organism evidence="4 5">
    <name type="scientific">Notoacmeibacter marinus</name>
    <dbReference type="NCBI Taxonomy" id="1876515"/>
    <lineage>
        <taxon>Bacteria</taxon>
        <taxon>Pseudomonadati</taxon>
        <taxon>Pseudomonadota</taxon>
        <taxon>Alphaproteobacteria</taxon>
        <taxon>Hyphomicrobiales</taxon>
        <taxon>Notoacmeibacteraceae</taxon>
        <taxon>Notoacmeibacter</taxon>
    </lineage>
</organism>
<dbReference type="InterPro" id="IPR011992">
    <property type="entry name" value="EF-hand-dom_pair"/>
</dbReference>
<evidence type="ECO:0000259" key="3">
    <source>
        <dbReference type="PROSITE" id="PS50222"/>
    </source>
</evidence>
<dbReference type="SMART" id="SM00054">
    <property type="entry name" value="EFh"/>
    <property type="match status" value="4"/>
</dbReference>
<evidence type="ECO:0000313" key="5">
    <source>
        <dbReference type="Proteomes" id="UP000215405"/>
    </source>
</evidence>
<proteinExistence type="predicted"/>
<dbReference type="Pfam" id="PF13202">
    <property type="entry name" value="EF-hand_5"/>
    <property type="match status" value="3"/>
</dbReference>
<dbReference type="Gene3D" id="1.10.238.10">
    <property type="entry name" value="EF-hand"/>
    <property type="match status" value="2"/>
</dbReference>